<feature type="region of interest" description="Disordered" evidence="1">
    <location>
        <begin position="55"/>
        <end position="147"/>
    </location>
</feature>
<evidence type="ECO:0000313" key="4">
    <source>
        <dbReference type="EMBL" id="WAX57893.1"/>
    </source>
</evidence>
<dbReference type="CDD" id="cd05379">
    <property type="entry name" value="CAP_bacterial"/>
    <property type="match status" value="1"/>
</dbReference>
<sequence length="285" mass="29630">MARSRRRGLLAVLAGLAVCVGLTAESPQAAVGRTAANPAGAAVVHAPQAAAPLAAPLPAPVSSRPTSPAAERAQLPAAEQRTAYPRVAASSKPSTSKPADSPADAAPAAQGTTRQTTSKHTTTSSMAPSTAASRHAPKQPAKASGSSWSTAARAVLAQLNAERAAHGLRALRMDSRLVSSAHTHNLAMAAHNQMSHQLPGEAWFADRILAAGYPYVYAGENVGWNSVRTVAGALQLETMMYTEKPPNDGHRQNILSPHYTQIGVDVYVDPGTGKIWLTEDFGSRS</sequence>
<dbReference type="InterPro" id="IPR035940">
    <property type="entry name" value="CAP_sf"/>
</dbReference>
<dbReference type="Pfam" id="PF00188">
    <property type="entry name" value="CAP"/>
    <property type="match status" value="1"/>
</dbReference>
<reference evidence="4" key="1">
    <citation type="submission" date="2022-05" db="EMBL/GenBank/DDBJ databases">
        <title>Jatrophihabitans sp. SB3-54 whole genome sequence.</title>
        <authorList>
            <person name="Suh M.K."/>
            <person name="Eom M.K."/>
            <person name="Kim J.S."/>
            <person name="Kim H.S."/>
            <person name="Do H.E."/>
            <person name="Shin Y.K."/>
            <person name="Lee J.-S."/>
        </authorList>
    </citation>
    <scope>NUCLEOTIDE SEQUENCE</scope>
    <source>
        <strain evidence="4">SB3-54</strain>
    </source>
</reference>
<dbReference type="Proteomes" id="UP001164693">
    <property type="component" value="Chromosome"/>
</dbReference>
<keyword evidence="2" id="KW-0732">Signal</keyword>
<dbReference type="SUPFAM" id="SSF55797">
    <property type="entry name" value="PR-1-like"/>
    <property type="match status" value="1"/>
</dbReference>
<organism evidence="4 5">
    <name type="scientific">Jatrophihabitans cynanchi</name>
    <dbReference type="NCBI Taxonomy" id="2944128"/>
    <lineage>
        <taxon>Bacteria</taxon>
        <taxon>Bacillati</taxon>
        <taxon>Actinomycetota</taxon>
        <taxon>Actinomycetes</taxon>
        <taxon>Jatrophihabitantales</taxon>
        <taxon>Jatrophihabitantaceae</taxon>
        <taxon>Jatrophihabitans</taxon>
    </lineage>
</organism>
<feature type="domain" description="SCP" evidence="3">
    <location>
        <begin position="157"/>
        <end position="278"/>
    </location>
</feature>
<dbReference type="EMBL" id="CP097463">
    <property type="protein sequence ID" value="WAX57893.1"/>
    <property type="molecule type" value="Genomic_DNA"/>
</dbReference>
<evidence type="ECO:0000313" key="5">
    <source>
        <dbReference type="Proteomes" id="UP001164693"/>
    </source>
</evidence>
<dbReference type="RefSeq" id="WP_269444442.1">
    <property type="nucleotide sequence ID" value="NZ_CP097463.1"/>
</dbReference>
<dbReference type="PANTHER" id="PTHR31157:SF1">
    <property type="entry name" value="SCP DOMAIN-CONTAINING PROTEIN"/>
    <property type="match status" value="1"/>
</dbReference>
<evidence type="ECO:0000259" key="3">
    <source>
        <dbReference type="Pfam" id="PF00188"/>
    </source>
</evidence>
<name>A0ABY7JZ85_9ACTN</name>
<feature type="compositionally biased region" description="Low complexity" evidence="1">
    <location>
        <begin position="88"/>
        <end position="133"/>
    </location>
</feature>
<proteinExistence type="predicted"/>
<dbReference type="InterPro" id="IPR014044">
    <property type="entry name" value="CAP_dom"/>
</dbReference>
<accession>A0ABY7JZ85</accession>
<feature type="chain" id="PRO_5046840954" evidence="2">
    <location>
        <begin position="30"/>
        <end position="285"/>
    </location>
</feature>
<dbReference type="PANTHER" id="PTHR31157">
    <property type="entry name" value="SCP DOMAIN-CONTAINING PROTEIN"/>
    <property type="match status" value="1"/>
</dbReference>
<protein>
    <submittedName>
        <fullName evidence="4">CAP domain-containing protein</fullName>
    </submittedName>
</protein>
<keyword evidence="5" id="KW-1185">Reference proteome</keyword>
<evidence type="ECO:0000256" key="1">
    <source>
        <dbReference type="SAM" id="MobiDB-lite"/>
    </source>
</evidence>
<gene>
    <name evidence="4" type="ORF">M6B22_03795</name>
</gene>
<feature type="signal peptide" evidence="2">
    <location>
        <begin position="1"/>
        <end position="29"/>
    </location>
</feature>
<dbReference type="Gene3D" id="3.40.33.10">
    <property type="entry name" value="CAP"/>
    <property type="match status" value="1"/>
</dbReference>
<evidence type="ECO:0000256" key="2">
    <source>
        <dbReference type="SAM" id="SignalP"/>
    </source>
</evidence>